<gene>
    <name evidence="2" type="ORF">LCGC14_2085170</name>
</gene>
<dbReference type="GO" id="GO:0016491">
    <property type="term" value="F:oxidoreductase activity"/>
    <property type="evidence" value="ECO:0007669"/>
    <property type="project" value="InterPro"/>
</dbReference>
<comment type="caution">
    <text evidence="2">The sequence shown here is derived from an EMBL/GenBank/DDBJ whole genome shotgun (WGS) entry which is preliminary data.</text>
</comment>
<dbReference type="Gene3D" id="3.40.109.10">
    <property type="entry name" value="NADH Oxidase"/>
    <property type="match status" value="1"/>
</dbReference>
<dbReference type="NCBIfam" id="TIGR02476">
    <property type="entry name" value="BluB"/>
    <property type="match status" value="1"/>
</dbReference>
<accession>A0A0F9GSR7</accession>
<organism evidence="2">
    <name type="scientific">marine sediment metagenome</name>
    <dbReference type="NCBI Taxonomy" id="412755"/>
    <lineage>
        <taxon>unclassified sequences</taxon>
        <taxon>metagenomes</taxon>
        <taxon>ecological metagenomes</taxon>
    </lineage>
</organism>
<dbReference type="Pfam" id="PF00881">
    <property type="entry name" value="Nitroreductase"/>
    <property type="match status" value="1"/>
</dbReference>
<evidence type="ECO:0000259" key="1">
    <source>
        <dbReference type="Pfam" id="PF00881"/>
    </source>
</evidence>
<name>A0A0F9GSR7_9ZZZZ</name>
<feature type="domain" description="Nitroreductase" evidence="1">
    <location>
        <begin position="14"/>
        <end position="179"/>
    </location>
</feature>
<evidence type="ECO:0000313" key="2">
    <source>
        <dbReference type="EMBL" id="KKL72415.1"/>
    </source>
</evidence>
<reference evidence="2" key="1">
    <citation type="journal article" date="2015" name="Nature">
        <title>Complex archaea that bridge the gap between prokaryotes and eukaryotes.</title>
        <authorList>
            <person name="Spang A."/>
            <person name="Saw J.H."/>
            <person name="Jorgensen S.L."/>
            <person name="Zaremba-Niedzwiedzka K."/>
            <person name="Martijn J."/>
            <person name="Lind A.E."/>
            <person name="van Eijk R."/>
            <person name="Schleper C."/>
            <person name="Guy L."/>
            <person name="Ettema T.J."/>
        </authorList>
    </citation>
    <scope>NUCLEOTIDE SEQUENCE</scope>
</reference>
<protein>
    <recommendedName>
        <fullName evidence="1">Nitroreductase domain-containing protein</fullName>
    </recommendedName>
</protein>
<dbReference type="PANTHER" id="PTHR23026:SF123">
    <property type="entry name" value="NAD(P)H NITROREDUCTASE RV3131-RELATED"/>
    <property type="match status" value="1"/>
</dbReference>
<dbReference type="InterPro" id="IPR000415">
    <property type="entry name" value="Nitroreductase-like"/>
</dbReference>
<feature type="non-terminal residue" evidence="2">
    <location>
        <position position="1"/>
    </location>
</feature>
<dbReference type="InterPro" id="IPR050627">
    <property type="entry name" value="Nitroreductase/BluB"/>
</dbReference>
<dbReference type="InterPro" id="IPR029479">
    <property type="entry name" value="Nitroreductase"/>
</dbReference>
<proteinExistence type="predicted"/>
<sequence>FSGAFRDDLSRLMAWRRDVRRFRDDPVDEASLARCLAAFATAPSVGLSEPWRLIRVTSPAARAAVRDNFSRANAEALAGYTGETAARYAGLKLSGMDKAPVQLAVFCDDETPKGKGLGARSMPEMRRYSVVSAITLMWLAARAEGLGMGWVSILDPDRLARDLAVPASWHLVGYLCLGYPETQSDRAELERLGWETRQGVPDLPER</sequence>
<dbReference type="EMBL" id="LAZR01025281">
    <property type="protein sequence ID" value="KKL72415.1"/>
    <property type="molecule type" value="Genomic_DNA"/>
</dbReference>
<dbReference type="InterPro" id="IPR012825">
    <property type="entry name" value="BluB"/>
</dbReference>
<dbReference type="PANTHER" id="PTHR23026">
    <property type="entry name" value="NADPH NITROREDUCTASE"/>
    <property type="match status" value="1"/>
</dbReference>
<dbReference type="AlphaFoldDB" id="A0A0F9GSR7"/>
<dbReference type="SUPFAM" id="SSF55469">
    <property type="entry name" value="FMN-dependent nitroreductase-like"/>
    <property type="match status" value="1"/>
</dbReference>